<dbReference type="EMBL" id="JAEAOA010002346">
    <property type="protein sequence ID" value="KAK3606487.1"/>
    <property type="molecule type" value="Genomic_DNA"/>
</dbReference>
<keyword evidence="2" id="KW-1185">Reference proteome</keyword>
<organism evidence="1 2">
    <name type="scientific">Potamilus streckersoni</name>
    <dbReference type="NCBI Taxonomy" id="2493646"/>
    <lineage>
        <taxon>Eukaryota</taxon>
        <taxon>Metazoa</taxon>
        <taxon>Spiralia</taxon>
        <taxon>Lophotrochozoa</taxon>
        <taxon>Mollusca</taxon>
        <taxon>Bivalvia</taxon>
        <taxon>Autobranchia</taxon>
        <taxon>Heteroconchia</taxon>
        <taxon>Palaeoheterodonta</taxon>
        <taxon>Unionida</taxon>
        <taxon>Unionoidea</taxon>
        <taxon>Unionidae</taxon>
        <taxon>Ambleminae</taxon>
        <taxon>Lampsilini</taxon>
        <taxon>Potamilus</taxon>
    </lineage>
</organism>
<accession>A0AAE0T9W9</accession>
<comment type="caution">
    <text evidence="1">The sequence shown here is derived from an EMBL/GenBank/DDBJ whole genome shotgun (WGS) entry which is preliminary data.</text>
</comment>
<dbReference type="Proteomes" id="UP001195483">
    <property type="component" value="Unassembled WGS sequence"/>
</dbReference>
<dbReference type="AlphaFoldDB" id="A0AAE0T9W9"/>
<proteinExistence type="predicted"/>
<reference evidence="1" key="3">
    <citation type="submission" date="2023-05" db="EMBL/GenBank/DDBJ databases">
        <authorList>
            <person name="Smith C.H."/>
        </authorList>
    </citation>
    <scope>NUCLEOTIDE SEQUENCE</scope>
    <source>
        <strain evidence="1">CHS0354</strain>
        <tissue evidence="1">Mantle</tissue>
    </source>
</reference>
<reference evidence="1" key="2">
    <citation type="journal article" date="2021" name="Genome Biol. Evol.">
        <title>Developing a high-quality reference genome for a parasitic bivalve with doubly uniparental inheritance (Bivalvia: Unionida).</title>
        <authorList>
            <person name="Smith C.H."/>
        </authorList>
    </citation>
    <scope>NUCLEOTIDE SEQUENCE</scope>
    <source>
        <strain evidence="1">CHS0354</strain>
        <tissue evidence="1">Mantle</tissue>
    </source>
</reference>
<protein>
    <submittedName>
        <fullName evidence="1">Uncharacterized protein</fullName>
    </submittedName>
</protein>
<gene>
    <name evidence="1" type="ORF">CHS0354_041438</name>
</gene>
<evidence type="ECO:0000313" key="1">
    <source>
        <dbReference type="EMBL" id="KAK3606487.1"/>
    </source>
</evidence>
<sequence length="100" mass="11353">MKTSKKGIELAQPDYIRQGLLSNIASLKASCINSVDLLPKFDRLQSLTTAASDDNSMIPLQKLLRLGNDFRNNWMLYYQHHTAFYGTTMEREETGLGENL</sequence>
<name>A0AAE0T9W9_9BIVA</name>
<evidence type="ECO:0000313" key="2">
    <source>
        <dbReference type="Proteomes" id="UP001195483"/>
    </source>
</evidence>
<reference evidence="1" key="1">
    <citation type="journal article" date="2021" name="Genome Biol. Evol.">
        <title>A High-Quality Reference Genome for a Parasitic Bivalve with Doubly Uniparental Inheritance (Bivalvia: Unionida).</title>
        <authorList>
            <person name="Smith C.H."/>
        </authorList>
    </citation>
    <scope>NUCLEOTIDE SEQUENCE</scope>
    <source>
        <strain evidence="1">CHS0354</strain>
    </source>
</reference>